<dbReference type="SUPFAM" id="SSF64182">
    <property type="entry name" value="DHH phosphoesterases"/>
    <property type="match status" value="1"/>
</dbReference>
<evidence type="ECO:0000259" key="1">
    <source>
        <dbReference type="Pfam" id="PF01368"/>
    </source>
</evidence>
<comment type="caution">
    <text evidence="3">The sequence shown here is derived from an EMBL/GenBank/DDBJ whole genome shotgun (WGS) entry which is preliminary data.</text>
</comment>
<organism evidence="3 4">
    <name type="scientific">Desulfococcus multivorans DSM 2059</name>
    <dbReference type="NCBI Taxonomy" id="1121405"/>
    <lineage>
        <taxon>Bacteria</taxon>
        <taxon>Pseudomonadati</taxon>
        <taxon>Thermodesulfobacteriota</taxon>
        <taxon>Desulfobacteria</taxon>
        <taxon>Desulfobacterales</taxon>
        <taxon>Desulfococcaceae</taxon>
        <taxon>Desulfococcus</taxon>
    </lineage>
</organism>
<dbReference type="InterPro" id="IPR051319">
    <property type="entry name" value="Oligoribo/pAp-PDE_c-di-AMP_PDE"/>
</dbReference>
<dbReference type="InterPro" id="IPR003156">
    <property type="entry name" value="DHHA1_dom"/>
</dbReference>
<dbReference type="InterPro" id="IPR038763">
    <property type="entry name" value="DHH_sf"/>
</dbReference>
<sequence>MEKIIHHLRRSKRILLASHVNPDGDAVGALIALALALEKSGKRTTMYNESPIPAVYRFLPAVDRIVSRIDRNTTPFDAVVILDCSNMDRIGRLAADAASLGVTLNIDHHPSNTGFGDLQYVDTGACSTAEMVYRIVKAIGVSMDRDISTAIYTGILTDTGSFRFANTNQTAFSICLEMTENGVDPYTVAQHVYGTYSIGRIKLLNLALDSIEIAENGKLSFMMLTRDMLEETGTQPEDVDGMINYAKSIKDVKVAVLIQERAGNDDSRNKNNFYVSLRSDGSVDVAALAASFGGGGHHRAAGFCAETSLADLKGGILKWLKKCEPEPCRN</sequence>
<dbReference type="Proteomes" id="UP000014977">
    <property type="component" value="Unassembled WGS sequence"/>
</dbReference>
<dbReference type="eggNOG" id="COG0618">
    <property type="taxonomic scope" value="Bacteria"/>
</dbReference>
<name>S7TQI3_DESML</name>
<dbReference type="Pfam" id="PF02272">
    <property type="entry name" value="DHHA1"/>
    <property type="match status" value="1"/>
</dbReference>
<keyword evidence="4" id="KW-1185">Reference proteome</keyword>
<dbReference type="AlphaFoldDB" id="S7TQI3"/>
<dbReference type="PANTHER" id="PTHR47618">
    <property type="entry name" value="BIFUNCTIONAL OLIGORIBONUCLEASE AND PAP PHOSPHATASE NRNA"/>
    <property type="match status" value="1"/>
</dbReference>
<reference evidence="3 4" key="1">
    <citation type="journal article" date="2013" name="Genome Announc.">
        <title>Draft genome sequences for three mercury-methylating, sulfate-reducing bacteria.</title>
        <authorList>
            <person name="Brown S.D."/>
            <person name="Hurt R.A.Jr."/>
            <person name="Gilmour C.C."/>
            <person name="Elias D.A."/>
        </authorList>
    </citation>
    <scope>NUCLEOTIDE SEQUENCE [LARGE SCALE GENOMIC DNA]</scope>
    <source>
        <strain evidence="3 4">DSM 2059</strain>
    </source>
</reference>
<proteinExistence type="predicted"/>
<gene>
    <name evidence="3" type="ORF">dsmv_2735</name>
</gene>
<dbReference type="Gene3D" id="3.90.1640.10">
    <property type="entry name" value="inorganic pyrophosphatase (n-terminal core)"/>
    <property type="match status" value="1"/>
</dbReference>
<feature type="domain" description="DHHA1" evidence="2">
    <location>
        <begin position="231"/>
        <end position="306"/>
    </location>
</feature>
<dbReference type="PANTHER" id="PTHR47618:SF1">
    <property type="entry name" value="BIFUNCTIONAL OLIGORIBONUCLEASE AND PAP PHOSPHATASE NRNA"/>
    <property type="match status" value="1"/>
</dbReference>
<evidence type="ECO:0000313" key="4">
    <source>
        <dbReference type="Proteomes" id="UP000014977"/>
    </source>
</evidence>
<dbReference type="STRING" id="897.B2D07_17670"/>
<evidence type="ECO:0000313" key="3">
    <source>
        <dbReference type="EMBL" id="EPR39231.1"/>
    </source>
</evidence>
<dbReference type="EMBL" id="ATHJ01000091">
    <property type="protein sequence ID" value="EPR39231.1"/>
    <property type="molecule type" value="Genomic_DNA"/>
</dbReference>
<dbReference type="Gene3D" id="3.10.310.30">
    <property type="match status" value="1"/>
</dbReference>
<dbReference type="PATRIC" id="fig|1121405.3.peg.2402"/>
<accession>S7TQI3</accession>
<evidence type="ECO:0000259" key="2">
    <source>
        <dbReference type="Pfam" id="PF02272"/>
    </source>
</evidence>
<feature type="domain" description="DDH" evidence="1">
    <location>
        <begin position="13"/>
        <end position="155"/>
    </location>
</feature>
<dbReference type="InterPro" id="IPR001667">
    <property type="entry name" value="DDH_dom"/>
</dbReference>
<dbReference type="Pfam" id="PF01368">
    <property type="entry name" value="DHH"/>
    <property type="match status" value="1"/>
</dbReference>
<protein>
    <submittedName>
        <fullName evidence="3">Phosphoesterase RecJ domain protein</fullName>
    </submittedName>
</protein>
<dbReference type="GO" id="GO:0003676">
    <property type="term" value="F:nucleic acid binding"/>
    <property type="evidence" value="ECO:0007669"/>
    <property type="project" value="InterPro"/>
</dbReference>